<dbReference type="InterPro" id="IPR025161">
    <property type="entry name" value="IS402-like_dom"/>
</dbReference>
<protein>
    <recommendedName>
        <fullName evidence="2">Insertion element IS402-like domain-containing protein</fullName>
    </recommendedName>
</protein>
<organism evidence="3 4">
    <name type="scientific">Actinomadura fulvescens</name>
    <dbReference type="NCBI Taxonomy" id="46160"/>
    <lineage>
        <taxon>Bacteria</taxon>
        <taxon>Bacillati</taxon>
        <taxon>Actinomycetota</taxon>
        <taxon>Actinomycetes</taxon>
        <taxon>Streptosporangiales</taxon>
        <taxon>Thermomonosporaceae</taxon>
        <taxon>Actinomadura</taxon>
    </lineage>
</organism>
<reference evidence="3 4" key="1">
    <citation type="journal article" date="2019" name="Int. J. Syst. Evol. Microbiol.">
        <title>The Global Catalogue of Microorganisms (GCM) 10K type strain sequencing project: providing services to taxonomists for standard genome sequencing and annotation.</title>
        <authorList>
            <consortium name="The Broad Institute Genomics Platform"/>
            <consortium name="The Broad Institute Genome Sequencing Center for Infectious Disease"/>
            <person name="Wu L."/>
            <person name="Ma J."/>
        </authorList>
    </citation>
    <scope>NUCLEOTIDE SEQUENCE [LARGE SCALE GENOMIC DNA]</scope>
    <source>
        <strain evidence="3 4">JCM 6833</strain>
    </source>
</reference>
<dbReference type="InterPro" id="IPR052909">
    <property type="entry name" value="Transposase_6_like"/>
</dbReference>
<sequence length="93" mass="10105">MVLNGILWKLATGAPWRDMPGRYGNWKTVYERYRRWAADGTFDALLGRVQVHGDAGGDVDWSVGVYSAIVRAHQGAAGTRKEGTSQALGPEAS</sequence>
<comment type="caution">
    <text evidence="3">The sequence shown here is derived from an EMBL/GenBank/DDBJ whole genome shotgun (WGS) entry which is preliminary data.</text>
</comment>
<feature type="domain" description="Insertion element IS402-like" evidence="2">
    <location>
        <begin position="2"/>
        <end position="45"/>
    </location>
</feature>
<dbReference type="PANTHER" id="PTHR46637">
    <property type="entry name" value="TIS1421-TRANSPOSASE PROTEIN A"/>
    <property type="match status" value="1"/>
</dbReference>
<dbReference type="Pfam" id="PF13340">
    <property type="entry name" value="DUF4096"/>
    <property type="match status" value="1"/>
</dbReference>
<proteinExistence type="predicted"/>
<evidence type="ECO:0000313" key="3">
    <source>
        <dbReference type="EMBL" id="GAA2622200.1"/>
    </source>
</evidence>
<dbReference type="Proteomes" id="UP001501509">
    <property type="component" value="Unassembled WGS sequence"/>
</dbReference>
<evidence type="ECO:0000313" key="4">
    <source>
        <dbReference type="Proteomes" id="UP001501509"/>
    </source>
</evidence>
<keyword evidence="4" id="KW-1185">Reference proteome</keyword>
<accession>A0ABN3QBY2</accession>
<evidence type="ECO:0000256" key="1">
    <source>
        <dbReference type="SAM" id="MobiDB-lite"/>
    </source>
</evidence>
<name>A0ABN3QBY2_9ACTN</name>
<evidence type="ECO:0000259" key="2">
    <source>
        <dbReference type="Pfam" id="PF13340"/>
    </source>
</evidence>
<feature type="region of interest" description="Disordered" evidence="1">
    <location>
        <begin position="74"/>
        <end position="93"/>
    </location>
</feature>
<dbReference type="PANTHER" id="PTHR46637:SF1">
    <property type="entry name" value="BLL5188 PROTEIN"/>
    <property type="match status" value="1"/>
</dbReference>
<dbReference type="EMBL" id="BAAATD010000010">
    <property type="protein sequence ID" value="GAA2622200.1"/>
    <property type="molecule type" value="Genomic_DNA"/>
</dbReference>
<gene>
    <name evidence="3" type="ORF">GCM10010411_67790</name>
</gene>